<protein>
    <submittedName>
        <fullName evidence="2">Uncharacterized protein</fullName>
    </submittedName>
</protein>
<keyword evidence="1" id="KW-1133">Transmembrane helix</keyword>
<dbReference type="AlphaFoldDB" id="A0A3M8DQQ5"/>
<comment type="caution">
    <text evidence="2">The sequence shown here is derived from an EMBL/GenBank/DDBJ whole genome shotgun (WGS) entry which is preliminary data.</text>
</comment>
<dbReference type="Proteomes" id="UP000271031">
    <property type="component" value="Unassembled WGS sequence"/>
</dbReference>
<evidence type="ECO:0000256" key="1">
    <source>
        <dbReference type="SAM" id="Phobius"/>
    </source>
</evidence>
<name>A0A3M8DQQ5_9BACL</name>
<reference evidence="2 3" key="1">
    <citation type="submission" date="2018-10" db="EMBL/GenBank/DDBJ databases">
        <title>Phylogenomics of Brevibacillus.</title>
        <authorList>
            <person name="Dunlap C."/>
        </authorList>
    </citation>
    <scope>NUCLEOTIDE SEQUENCE [LARGE SCALE GENOMIC DNA]</scope>
    <source>
        <strain evidence="2 3">JCM 15716</strain>
    </source>
</reference>
<proteinExistence type="predicted"/>
<accession>A0A3M8DQQ5</accession>
<feature type="transmembrane region" description="Helical" evidence="1">
    <location>
        <begin position="87"/>
        <end position="104"/>
    </location>
</feature>
<keyword evidence="3" id="KW-1185">Reference proteome</keyword>
<evidence type="ECO:0000313" key="2">
    <source>
        <dbReference type="EMBL" id="RNB90453.1"/>
    </source>
</evidence>
<evidence type="ECO:0000313" key="3">
    <source>
        <dbReference type="Proteomes" id="UP000271031"/>
    </source>
</evidence>
<organism evidence="2 3">
    <name type="scientific">Brevibacillus fluminis</name>
    <dbReference type="NCBI Taxonomy" id="511487"/>
    <lineage>
        <taxon>Bacteria</taxon>
        <taxon>Bacillati</taxon>
        <taxon>Bacillota</taxon>
        <taxon>Bacilli</taxon>
        <taxon>Bacillales</taxon>
        <taxon>Paenibacillaceae</taxon>
        <taxon>Brevibacillus</taxon>
    </lineage>
</organism>
<dbReference type="RefSeq" id="WP_122917379.1">
    <property type="nucleotide sequence ID" value="NZ_RHHQ01000007.1"/>
</dbReference>
<dbReference type="OrthoDB" id="2925556at2"/>
<dbReference type="EMBL" id="RHHQ01000007">
    <property type="protein sequence ID" value="RNB90453.1"/>
    <property type="molecule type" value="Genomic_DNA"/>
</dbReference>
<gene>
    <name evidence="2" type="ORF">EDM56_08055</name>
</gene>
<feature type="transmembrane region" description="Helical" evidence="1">
    <location>
        <begin position="65"/>
        <end position="81"/>
    </location>
</feature>
<sequence length="317" mass="36731">MKKKLAVHFTDSKKTNYAYERLLLCQHCGTYSIRMQDECEECGKTSRLTPIQQVAHAWSQRKGQSSLLFLGILLCLAIISAQTLPSLIGSIIGSIVLFGVAFSLQKQLARYERSVHFRRFLYAERGKIRLALMRELDEIAVDMKEGNPKTAYEKLREVSHFLNNDPIKRRKIACLNQFVLRSDMELELDTLVPSSYDYQFVEYLRKVAQVKRSLIKKKVLDYAVAYKNEILRHENGTEILANVAGAALRMKAYVDDYYEFILEFLEYLSKERLLRLAKLASTYRTEWAELYARTEALVQARYSFDPDFKGIFQRGSA</sequence>
<keyword evidence="1" id="KW-0472">Membrane</keyword>
<keyword evidence="1" id="KW-0812">Transmembrane</keyword>